<dbReference type="InterPro" id="IPR025846">
    <property type="entry name" value="TBL_N"/>
</dbReference>
<evidence type="ECO:0000256" key="8">
    <source>
        <dbReference type="SAM" id="Phobius"/>
    </source>
</evidence>
<reference evidence="11 12" key="1">
    <citation type="submission" date="2021-02" db="EMBL/GenBank/DDBJ databases">
        <title>Plant Genome Project.</title>
        <authorList>
            <person name="Zhang R.-G."/>
        </authorList>
    </citation>
    <scope>NUCLEOTIDE SEQUENCE [LARGE SCALE GENOMIC DNA]</scope>
    <source>
        <tissue evidence="11">Leaves</tissue>
    </source>
</reference>
<evidence type="ECO:0000259" key="10">
    <source>
        <dbReference type="Pfam" id="PF14416"/>
    </source>
</evidence>
<evidence type="ECO:0000256" key="6">
    <source>
        <dbReference type="ARBA" id="ARBA00023136"/>
    </source>
</evidence>
<comment type="similarity">
    <text evidence="2">Belongs to the PC-esterase family. TBL subfamily.</text>
</comment>
<dbReference type="Pfam" id="PF13839">
    <property type="entry name" value="PC-Esterase"/>
    <property type="match status" value="1"/>
</dbReference>
<dbReference type="InterPro" id="IPR029962">
    <property type="entry name" value="TBL"/>
</dbReference>
<name>A0ABQ8HP29_9ROSI</name>
<keyword evidence="6 8" id="KW-0472">Membrane</keyword>
<evidence type="ECO:0000256" key="1">
    <source>
        <dbReference type="ARBA" id="ARBA00004167"/>
    </source>
</evidence>
<evidence type="ECO:0000313" key="12">
    <source>
        <dbReference type="Proteomes" id="UP000827721"/>
    </source>
</evidence>
<keyword evidence="12" id="KW-1185">Reference proteome</keyword>
<evidence type="ECO:0000256" key="7">
    <source>
        <dbReference type="SAM" id="MobiDB-lite"/>
    </source>
</evidence>
<dbReference type="PANTHER" id="PTHR32285:SF235">
    <property type="entry name" value="PROTEIN TRICHOME BIREFRINGENCE-LIKE 16"/>
    <property type="match status" value="1"/>
</dbReference>
<dbReference type="InterPro" id="IPR026057">
    <property type="entry name" value="TBL_C"/>
</dbReference>
<feature type="transmembrane region" description="Helical" evidence="8">
    <location>
        <begin position="6"/>
        <end position="29"/>
    </location>
</feature>
<keyword evidence="3 8" id="KW-0812">Transmembrane</keyword>
<evidence type="ECO:0000256" key="3">
    <source>
        <dbReference type="ARBA" id="ARBA00022692"/>
    </source>
</evidence>
<protein>
    <recommendedName>
        <fullName evidence="13">Trichome birefringence-like N-terminal domain-containing protein</fullName>
    </recommendedName>
</protein>
<evidence type="ECO:0000256" key="2">
    <source>
        <dbReference type="ARBA" id="ARBA00007727"/>
    </source>
</evidence>
<accession>A0ABQ8HP29</accession>
<feature type="region of interest" description="Disordered" evidence="7">
    <location>
        <begin position="44"/>
        <end position="111"/>
    </location>
</feature>
<keyword evidence="4" id="KW-0735">Signal-anchor</keyword>
<comment type="caution">
    <text evidence="11">The sequence shown here is derived from an EMBL/GenBank/DDBJ whole genome shotgun (WGS) entry which is preliminary data.</text>
</comment>
<proteinExistence type="inferred from homology"/>
<evidence type="ECO:0000256" key="5">
    <source>
        <dbReference type="ARBA" id="ARBA00022989"/>
    </source>
</evidence>
<comment type="subcellular location">
    <subcellularLocation>
        <location evidence="1">Membrane</location>
        <topology evidence="1">Single-pass membrane protein</topology>
    </subcellularLocation>
</comment>
<feature type="domain" description="Trichome birefringence-like C-terminal" evidence="9">
    <location>
        <begin position="232"/>
        <end position="521"/>
    </location>
</feature>
<feature type="compositionally biased region" description="Basic and acidic residues" evidence="7">
    <location>
        <begin position="60"/>
        <end position="76"/>
    </location>
</feature>
<feature type="domain" description="Trichome birefringence-like N-terminal" evidence="10">
    <location>
        <begin position="179"/>
        <end position="231"/>
    </location>
</feature>
<evidence type="ECO:0000313" key="11">
    <source>
        <dbReference type="EMBL" id="KAH7566103.1"/>
    </source>
</evidence>
<keyword evidence="5 8" id="KW-1133">Transmembrane helix</keyword>
<evidence type="ECO:0000256" key="4">
    <source>
        <dbReference type="ARBA" id="ARBA00022968"/>
    </source>
</evidence>
<gene>
    <name evidence="11" type="ORF">JRO89_XS08G0086700</name>
</gene>
<dbReference type="Proteomes" id="UP000827721">
    <property type="component" value="Unassembled WGS sequence"/>
</dbReference>
<sequence length="523" mass="59404">MKGGNYYLLTARHLFLTLIALILTTIILLDWEKFSFDSTPVSATIPSSSAVPGHSLGSIKPEENSCHSTTTEDARENFPSSVKEFHDSLNDSASMNPKEDMEKTNSHFMRSEETEKKVETFGSPPMNLTTLYSPGRKDSGAKNTYTSKAEGEVIFLIRLSIVSMMELSLVSSFNFITAACDYAKGRWVINNSKPLYSPLWCKHLSKMWSCKQTHRTDFSYEKYRWQPMNCEIPQFDRLAFLTRMQDKTIAFIGDSLGRQQFQSLMCMLTGRKKSPEVEDVGNKYGLSKPYGAIRGAVKRAGWAYRFPNTNTTILMYWSVSLCYLEPLNITGPVSPVAIHLDRPATFLRQYLHQFDILVLNTGHHWNKEKFKANQWVMYVNGKPNKKQKLSEFWTARNFAVQNIVRWLDSQLPLHRHLKAFFRTISPEHFRNGKWNTGGRCDNTVPLTGGNEVVEDGSMDVAVEGAVKGTGVKILDITGLSDLRDEAHISHYRGHQGGIKINDCLHWCLPGIPDTWNEILFAET</sequence>
<organism evidence="11 12">
    <name type="scientific">Xanthoceras sorbifolium</name>
    <dbReference type="NCBI Taxonomy" id="99658"/>
    <lineage>
        <taxon>Eukaryota</taxon>
        <taxon>Viridiplantae</taxon>
        <taxon>Streptophyta</taxon>
        <taxon>Embryophyta</taxon>
        <taxon>Tracheophyta</taxon>
        <taxon>Spermatophyta</taxon>
        <taxon>Magnoliopsida</taxon>
        <taxon>eudicotyledons</taxon>
        <taxon>Gunneridae</taxon>
        <taxon>Pentapetalae</taxon>
        <taxon>rosids</taxon>
        <taxon>malvids</taxon>
        <taxon>Sapindales</taxon>
        <taxon>Sapindaceae</taxon>
        <taxon>Xanthoceroideae</taxon>
        <taxon>Xanthoceras</taxon>
    </lineage>
</organism>
<dbReference type="EMBL" id="JAFEMO010000008">
    <property type="protein sequence ID" value="KAH7566103.1"/>
    <property type="molecule type" value="Genomic_DNA"/>
</dbReference>
<evidence type="ECO:0000259" key="9">
    <source>
        <dbReference type="Pfam" id="PF13839"/>
    </source>
</evidence>
<dbReference type="PANTHER" id="PTHR32285">
    <property type="entry name" value="PROTEIN TRICHOME BIREFRINGENCE-LIKE 9-RELATED"/>
    <property type="match status" value="1"/>
</dbReference>
<feature type="compositionally biased region" description="Basic and acidic residues" evidence="7">
    <location>
        <begin position="97"/>
        <end position="111"/>
    </location>
</feature>
<dbReference type="Pfam" id="PF14416">
    <property type="entry name" value="PMR5N"/>
    <property type="match status" value="1"/>
</dbReference>
<evidence type="ECO:0008006" key="13">
    <source>
        <dbReference type="Google" id="ProtNLM"/>
    </source>
</evidence>